<dbReference type="PROSITE" id="PS51253">
    <property type="entry name" value="HTH_CENPB"/>
    <property type="match status" value="1"/>
</dbReference>
<evidence type="ECO:0000256" key="1">
    <source>
        <dbReference type="ARBA" id="ARBA00023125"/>
    </source>
</evidence>
<keyword evidence="4" id="KW-1185">Reference proteome</keyword>
<organism evidence="3 4">
    <name type="scientific">Penicillium thymicola</name>
    <dbReference type="NCBI Taxonomy" id="293382"/>
    <lineage>
        <taxon>Eukaryota</taxon>
        <taxon>Fungi</taxon>
        <taxon>Dikarya</taxon>
        <taxon>Ascomycota</taxon>
        <taxon>Pezizomycotina</taxon>
        <taxon>Eurotiomycetes</taxon>
        <taxon>Eurotiomycetidae</taxon>
        <taxon>Eurotiales</taxon>
        <taxon>Aspergillaceae</taxon>
        <taxon>Penicillium</taxon>
    </lineage>
</organism>
<evidence type="ECO:0000313" key="3">
    <source>
        <dbReference type="EMBL" id="KAJ9480724.1"/>
    </source>
</evidence>
<name>A0AAI9T6B1_PENTH</name>
<dbReference type="GO" id="GO:0003677">
    <property type="term" value="F:DNA binding"/>
    <property type="evidence" value="ECO:0007669"/>
    <property type="project" value="UniProtKB-KW"/>
</dbReference>
<dbReference type="InterPro" id="IPR006600">
    <property type="entry name" value="HTH_CenpB_DNA-bd_dom"/>
</dbReference>
<reference evidence="3" key="1">
    <citation type="submission" date="2015-06" db="EMBL/GenBank/DDBJ databases">
        <authorList>
            <person name="Nguyen H."/>
        </authorList>
    </citation>
    <scope>NUCLEOTIDE SEQUENCE</scope>
    <source>
        <strain evidence="3">DAOM 180753</strain>
    </source>
</reference>
<keyword evidence="1" id="KW-0238">DNA-binding</keyword>
<dbReference type="Pfam" id="PF03221">
    <property type="entry name" value="HTH_Tnp_Tc5"/>
    <property type="match status" value="1"/>
</dbReference>
<evidence type="ECO:0000259" key="2">
    <source>
        <dbReference type="PROSITE" id="PS51253"/>
    </source>
</evidence>
<dbReference type="EMBL" id="LACB01001137">
    <property type="protein sequence ID" value="KAJ9480724.1"/>
    <property type="molecule type" value="Genomic_DNA"/>
</dbReference>
<feature type="domain" description="HTH CENPB-type" evidence="2">
    <location>
        <begin position="53"/>
        <end position="124"/>
    </location>
</feature>
<sequence length="232" mass="26781">MPEKNPDLERSLADALSEWHARKKPKIAPLAREFGVPYSLLYNRVHGRGSRSTRCATHSILNSDQEQALISWIIILDDACSPPTAKMIEGCANSMILREDASRSPVDKNWVYRFLKRIPPLHNLHFIKQKPKEKKRMEAEDISYLTTWYQRLNQYIESNQLRPRDIYNFDETGFQIGQGKPQKVVSKSQTLYSPNGGIAEGITGIECIAADGWKMAPWFLVRGKFHMENWYK</sequence>
<comment type="caution">
    <text evidence="3">The sequence shown here is derived from an EMBL/GenBank/DDBJ whole genome shotgun (WGS) entry which is preliminary data.</text>
</comment>
<evidence type="ECO:0000313" key="4">
    <source>
        <dbReference type="Proteomes" id="UP001227192"/>
    </source>
</evidence>
<dbReference type="Proteomes" id="UP001227192">
    <property type="component" value="Unassembled WGS sequence"/>
</dbReference>
<gene>
    <name evidence="3" type="ORF">VN97_g12808</name>
</gene>
<protein>
    <recommendedName>
        <fullName evidence="2">HTH CENPB-type domain-containing protein</fullName>
    </recommendedName>
</protein>
<reference evidence="3" key="2">
    <citation type="journal article" date="2016" name="Fungal Biol.">
        <title>Ochratoxin A production by Penicillium thymicola.</title>
        <authorList>
            <person name="Nguyen H.D.T."/>
            <person name="McMullin D.R."/>
            <person name="Ponomareva E."/>
            <person name="Riley R."/>
            <person name="Pomraning K.R."/>
            <person name="Baker S.E."/>
            <person name="Seifert K.A."/>
        </authorList>
    </citation>
    <scope>NUCLEOTIDE SEQUENCE</scope>
    <source>
        <strain evidence="3">DAOM 180753</strain>
    </source>
</reference>
<dbReference type="AlphaFoldDB" id="A0AAI9T6B1"/>
<proteinExistence type="predicted"/>
<accession>A0AAI9T6B1</accession>